<sequence>MEGVVKTSILTAISAITKNKNNSKNNNKSNNNNTIKPNRNTTTTTTTTTTTPTSKRSNIYSGSSSSSSSSSSSGLGIPYGTSSSEEIATLDDSDPDHEISTSSSSETDFLQNSPRTVQDHLRILRSDDLSNQMVIKKLDSVHVLSSVVSYSESLALLSNLNSISVVVNSLNSLLALEMISKNQNTLMIKLGLLLGNLLQYPENQKKIIETRFISTLVNLINDDDAERADFSLFSLFNLSQNEECGTEIILSQGIKEVITLLESKKATNSLKKQALQIILNMYLESENLRSMISSENEQLIGVLKYIIANNSKSDFSELASKILNMNYEHQKYINDNYSQNYSDEEEEDEDEDE</sequence>
<feature type="compositionally biased region" description="Low complexity" evidence="1">
    <location>
        <begin position="19"/>
        <end position="74"/>
    </location>
</feature>
<dbReference type="Gene3D" id="1.25.10.10">
    <property type="entry name" value="Leucine-rich Repeat Variant"/>
    <property type="match status" value="1"/>
</dbReference>
<dbReference type="SUPFAM" id="SSF48371">
    <property type="entry name" value="ARM repeat"/>
    <property type="match status" value="1"/>
</dbReference>
<evidence type="ECO:0000313" key="3">
    <source>
        <dbReference type="Proteomes" id="UP000001064"/>
    </source>
</evidence>
<dbReference type="EMBL" id="GL871629">
    <property type="protein sequence ID" value="EGC28454.1"/>
    <property type="molecule type" value="Genomic_DNA"/>
</dbReference>
<name>F1A5S4_DICPU</name>
<dbReference type="Proteomes" id="UP000001064">
    <property type="component" value="Unassembled WGS sequence"/>
</dbReference>
<organism evidence="2 3">
    <name type="scientific">Dictyostelium purpureum</name>
    <name type="common">Slime mold</name>
    <dbReference type="NCBI Taxonomy" id="5786"/>
    <lineage>
        <taxon>Eukaryota</taxon>
        <taxon>Amoebozoa</taxon>
        <taxon>Evosea</taxon>
        <taxon>Eumycetozoa</taxon>
        <taxon>Dictyostelia</taxon>
        <taxon>Dictyosteliales</taxon>
        <taxon>Dictyosteliaceae</taxon>
        <taxon>Dictyostelium</taxon>
    </lineage>
</organism>
<keyword evidence="3" id="KW-1185">Reference proteome</keyword>
<dbReference type="InterPro" id="IPR016024">
    <property type="entry name" value="ARM-type_fold"/>
</dbReference>
<dbReference type="AlphaFoldDB" id="F1A5S4"/>
<dbReference type="InParanoid" id="F1A5S4"/>
<dbReference type="OrthoDB" id="18865at2759"/>
<evidence type="ECO:0000313" key="2">
    <source>
        <dbReference type="EMBL" id="EGC28454.1"/>
    </source>
</evidence>
<protein>
    <recommendedName>
        <fullName evidence="4">Nucleotide exchange factor Fes1 domain-containing protein</fullName>
    </recommendedName>
</protein>
<dbReference type="eggNOG" id="ENOG502R86C">
    <property type="taxonomic scope" value="Eukaryota"/>
</dbReference>
<gene>
    <name evidence="2" type="ORF">DICPUDRAFT_96169</name>
</gene>
<feature type="compositionally biased region" description="Polar residues" evidence="1">
    <location>
        <begin position="100"/>
        <end position="114"/>
    </location>
</feature>
<proteinExistence type="predicted"/>
<feature type="region of interest" description="Disordered" evidence="1">
    <location>
        <begin position="334"/>
        <end position="353"/>
    </location>
</feature>
<feature type="region of interest" description="Disordered" evidence="1">
    <location>
        <begin position="19"/>
        <end position="114"/>
    </location>
</feature>
<dbReference type="OMA" id="NEECGTE"/>
<dbReference type="GeneID" id="10510898"/>
<dbReference type="VEuPathDB" id="AmoebaDB:DICPUDRAFT_96169"/>
<dbReference type="KEGG" id="dpp:DICPUDRAFT_96169"/>
<evidence type="ECO:0000256" key="1">
    <source>
        <dbReference type="SAM" id="MobiDB-lite"/>
    </source>
</evidence>
<accession>F1A5S4</accession>
<reference evidence="3" key="1">
    <citation type="journal article" date="2011" name="Genome Biol.">
        <title>Comparative genomics of the social amoebae Dictyostelium discoideum and Dictyostelium purpureum.</title>
        <authorList>
            <consortium name="US DOE Joint Genome Institute (JGI-PGF)"/>
            <person name="Sucgang R."/>
            <person name="Kuo A."/>
            <person name="Tian X."/>
            <person name="Salerno W."/>
            <person name="Parikh A."/>
            <person name="Feasley C.L."/>
            <person name="Dalin E."/>
            <person name="Tu H."/>
            <person name="Huang E."/>
            <person name="Barry K."/>
            <person name="Lindquist E."/>
            <person name="Shapiro H."/>
            <person name="Bruce D."/>
            <person name="Schmutz J."/>
            <person name="Salamov A."/>
            <person name="Fey P."/>
            <person name="Gaudet P."/>
            <person name="Anjard C."/>
            <person name="Babu M.M."/>
            <person name="Basu S."/>
            <person name="Bushmanova Y."/>
            <person name="van der Wel H."/>
            <person name="Katoh-Kurasawa M."/>
            <person name="Dinh C."/>
            <person name="Coutinho P.M."/>
            <person name="Saito T."/>
            <person name="Elias M."/>
            <person name="Schaap P."/>
            <person name="Kay R.R."/>
            <person name="Henrissat B."/>
            <person name="Eichinger L."/>
            <person name="Rivero F."/>
            <person name="Putnam N.H."/>
            <person name="West C.M."/>
            <person name="Loomis W.F."/>
            <person name="Chisholm R.L."/>
            <person name="Shaulsky G."/>
            <person name="Strassmann J.E."/>
            <person name="Queller D.C."/>
            <person name="Kuspa A."/>
            <person name="Grigoriev I.V."/>
        </authorList>
    </citation>
    <scope>NUCLEOTIDE SEQUENCE [LARGE SCALE GENOMIC DNA]</scope>
    <source>
        <strain evidence="3">QSDP1</strain>
    </source>
</reference>
<dbReference type="RefSeq" id="XP_003295017.1">
    <property type="nucleotide sequence ID" value="XM_003294969.1"/>
</dbReference>
<dbReference type="InterPro" id="IPR011989">
    <property type="entry name" value="ARM-like"/>
</dbReference>
<feature type="compositionally biased region" description="Acidic residues" evidence="1">
    <location>
        <begin position="342"/>
        <end position="353"/>
    </location>
</feature>
<evidence type="ECO:0008006" key="4">
    <source>
        <dbReference type="Google" id="ProtNLM"/>
    </source>
</evidence>